<protein>
    <submittedName>
        <fullName evidence="1">Uncharacterized protein</fullName>
    </submittedName>
</protein>
<keyword evidence="2" id="KW-1185">Reference proteome</keyword>
<dbReference type="EMBL" id="LNQN01000002">
    <property type="protein sequence ID" value="KSU83564.1"/>
    <property type="molecule type" value="Genomic_DNA"/>
</dbReference>
<gene>
    <name evidence="1" type="ORF">AS030_13505</name>
</gene>
<organism evidence="1 2">
    <name type="scientific">Fictibacillus enclensis</name>
    <dbReference type="NCBI Taxonomy" id="1017270"/>
    <lineage>
        <taxon>Bacteria</taxon>
        <taxon>Bacillati</taxon>
        <taxon>Bacillota</taxon>
        <taxon>Bacilli</taxon>
        <taxon>Bacillales</taxon>
        <taxon>Fictibacillaceae</taxon>
        <taxon>Fictibacillus</taxon>
    </lineage>
</organism>
<sequence>MESTYYITNKNNQLLELINTIDYMATEATVEELDCIVRLKEELIAKDGIHVSPEQYNSIISILLKFVPTYIKEVS</sequence>
<name>A0A0V8J9L1_9BACL</name>
<comment type="caution">
    <text evidence="1">The sequence shown here is derived from an EMBL/GenBank/DDBJ whole genome shotgun (WGS) entry which is preliminary data.</text>
</comment>
<reference evidence="1 2" key="1">
    <citation type="journal article" date="2014" name="Antonie Van Leeuwenhoek">
        <title>Fictibacillus enclensis sp. nov., isolated from marine sediment.</title>
        <authorList>
            <person name="Dastager S.G."/>
            <person name="Mawlankar R."/>
            <person name="Srinivasan K."/>
            <person name="Tang S.K."/>
            <person name="Lee J.C."/>
            <person name="Ramana V.V."/>
            <person name="Shouche Y.S."/>
        </authorList>
    </citation>
    <scope>NUCLEOTIDE SEQUENCE [LARGE SCALE GENOMIC DNA]</scope>
    <source>
        <strain evidence="1 2">NIO-1003</strain>
    </source>
</reference>
<evidence type="ECO:0000313" key="2">
    <source>
        <dbReference type="Proteomes" id="UP000054099"/>
    </source>
</evidence>
<dbReference type="RefSeq" id="WP_061972403.1">
    <property type="nucleotide sequence ID" value="NZ_FMAV01000002.1"/>
</dbReference>
<evidence type="ECO:0000313" key="1">
    <source>
        <dbReference type="EMBL" id="KSU83564.1"/>
    </source>
</evidence>
<accession>A0A0V8J9L1</accession>
<proteinExistence type="predicted"/>
<dbReference type="AlphaFoldDB" id="A0A0V8J9L1"/>
<dbReference type="Proteomes" id="UP000054099">
    <property type="component" value="Unassembled WGS sequence"/>
</dbReference>
<dbReference type="OrthoDB" id="2971756at2"/>